<name>A0A2G8KG38_STIJA</name>
<dbReference type="Proteomes" id="UP000230750">
    <property type="component" value="Unassembled WGS sequence"/>
</dbReference>
<dbReference type="AlphaFoldDB" id="A0A2G8KG38"/>
<evidence type="ECO:0000313" key="1">
    <source>
        <dbReference type="EMBL" id="PIK46962.1"/>
    </source>
</evidence>
<keyword evidence="2" id="KW-1185">Reference proteome</keyword>
<protein>
    <submittedName>
        <fullName evidence="1">Uncharacterized protein</fullName>
    </submittedName>
</protein>
<gene>
    <name evidence="1" type="ORF">BSL78_16156</name>
</gene>
<proteinExistence type="predicted"/>
<accession>A0A2G8KG38</accession>
<reference evidence="1 2" key="1">
    <citation type="journal article" date="2017" name="PLoS Biol.">
        <title>The sea cucumber genome provides insights into morphological evolution and visceral regeneration.</title>
        <authorList>
            <person name="Zhang X."/>
            <person name="Sun L."/>
            <person name="Yuan J."/>
            <person name="Sun Y."/>
            <person name="Gao Y."/>
            <person name="Zhang L."/>
            <person name="Li S."/>
            <person name="Dai H."/>
            <person name="Hamel J.F."/>
            <person name="Liu C."/>
            <person name="Yu Y."/>
            <person name="Liu S."/>
            <person name="Lin W."/>
            <person name="Guo K."/>
            <person name="Jin S."/>
            <person name="Xu P."/>
            <person name="Storey K.B."/>
            <person name="Huan P."/>
            <person name="Zhang T."/>
            <person name="Zhou Y."/>
            <person name="Zhang J."/>
            <person name="Lin C."/>
            <person name="Li X."/>
            <person name="Xing L."/>
            <person name="Huo D."/>
            <person name="Sun M."/>
            <person name="Wang L."/>
            <person name="Mercier A."/>
            <person name="Li F."/>
            <person name="Yang H."/>
            <person name="Xiang J."/>
        </authorList>
    </citation>
    <scope>NUCLEOTIDE SEQUENCE [LARGE SCALE GENOMIC DNA]</scope>
    <source>
        <strain evidence="1">Shaxun</strain>
        <tissue evidence="1">Muscle</tissue>
    </source>
</reference>
<sequence length="107" mass="12261">MNGMDTPLDFYILTYESNGALSRSDEMNNSQNQDPDSCDACQASWWNSYRVPEKYTERDIGRSRLSRRCDGVISMAWLTVVLGGYFVTPEASFPSYSENRIKSCRFC</sequence>
<organism evidence="1 2">
    <name type="scientific">Stichopus japonicus</name>
    <name type="common">Sea cucumber</name>
    <dbReference type="NCBI Taxonomy" id="307972"/>
    <lineage>
        <taxon>Eukaryota</taxon>
        <taxon>Metazoa</taxon>
        <taxon>Echinodermata</taxon>
        <taxon>Eleutherozoa</taxon>
        <taxon>Echinozoa</taxon>
        <taxon>Holothuroidea</taxon>
        <taxon>Aspidochirotacea</taxon>
        <taxon>Aspidochirotida</taxon>
        <taxon>Stichopodidae</taxon>
        <taxon>Apostichopus</taxon>
    </lineage>
</organism>
<evidence type="ECO:0000313" key="2">
    <source>
        <dbReference type="Proteomes" id="UP000230750"/>
    </source>
</evidence>
<dbReference type="EMBL" id="MRZV01000609">
    <property type="protein sequence ID" value="PIK46962.1"/>
    <property type="molecule type" value="Genomic_DNA"/>
</dbReference>
<comment type="caution">
    <text evidence="1">The sequence shown here is derived from an EMBL/GenBank/DDBJ whole genome shotgun (WGS) entry which is preliminary data.</text>
</comment>